<evidence type="ECO:0000256" key="1">
    <source>
        <dbReference type="SAM" id="Phobius"/>
    </source>
</evidence>
<dbReference type="Proteomes" id="UP000054721">
    <property type="component" value="Unassembled WGS sequence"/>
</dbReference>
<reference evidence="2 3" key="1">
    <citation type="submission" date="2015-05" db="EMBL/GenBank/DDBJ databases">
        <title>Evolution of Trichinella species and genotypes.</title>
        <authorList>
            <person name="Korhonen P.K."/>
            <person name="Edoardo P."/>
            <person name="Giuseppe L.R."/>
            <person name="Gasser R.B."/>
        </authorList>
    </citation>
    <scope>NUCLEOTIDE SEQUENCE [LARGE SCALE GENOMIC DNA]</scope>
    <source>
        <strain evidence="2">ISS10</strain>
    </source>
</reference>
<evidence type="ECO:0000313" key="3">
    <source>
        <dbReference type="Proteomes" id="UP000054721"/>
    </source>
</evidence>
<dbReference type="EMBL" id="JYDW01000640">
    <property type="protein sequence ID" value="KRZ47635.1"/>
    <property type="molecule type" value="Genomic_DNA"/>
</dbReference>
<organism evidence="2 3">
    <name type="scientific">Trichinella nativa</name>
    <dbReference type="NCBI Taxonomy" id="6335"/>
    <lineage>
        <taxon>Eukaryota</taxon>
        <taxon>Metazoa</taxon>
        <taxon>Ecdysozoa</taxon>
        <taxon>Nematoda</taxon>
        <taxon>Enoplea</taxon>
        <taxon>Dorylaimia</taxon>
        <taxon>Trichinellida</taxon>
        <taxon>Trichinellidae</taxon>
        <taxon>Trichinella</taxon>
    </lineage>
</organism>
<evidence type="ECO:0000313" key="2">
    <source>
        <dbReference type="EMBL" id="KRZ47635.1"/>
    </source>
</evidence>
<keyword evidence="1" id="KW-1133">Transmembrane helix</keyword>
<keyword evidence="1" id="KW-0472">Membrane</keyword>
<sequence length="123" mass="14217">MGEASSRPISARGPTTFSVLPRGVKHWAKVKEGLAKWKRERKKTQGWFESWFNNSPWVTTLISSLLGFLVILILLLTFGPYICNCLATFVKECIGTVQLLILKQRYKELDTEDQEYEKSEYQQ</sequence>
<keyword evidence="1" id="KW-0812">Transmembrane</keyword>
<dbReference type="PANTHER" id="PTHR10424">
    <property type="entry name" value="VIRAL ENVELOPE PROTEIN"/>
    <property type="match status" value="1"/>
</dbReference>
<keyword evidence="2" id="KW-0261">Viral envelope protein</keyword>
<protein>
    <submittedName>
        <fullName evidence="2">Envelope glycoprotein</fullName>
    </submittedName>
</protein>
<dbReference type="InterPro" id="IPR018154">
    <property type="entry name" value="TLV/ENV_coat_polyprotein"/>
</dbReference>
<keyword evidence="3" id="KW-1185">Reference proteome</keyword>
<dbReference type="AlphaFoldDB" id="A0A0V1KK78"/>
<accession>A0A0V1KK78</accession>
<name>A0A0V1KK78_9BILA</name>
<proteinExistence type="predicted"/>
<dbReference type="Pfam" id="PF00429">
    <property type="entry name" value="TLV_coat"/>
    <property type="match status" value="1"/>
</dbReference>
<keyword evidence="2" id="KW-0946">Virion</keyword>
<dbReference type="STRING" id="6335.A0A0V1KK78"/>
<comment type="caution">
    <text evidence="2">The sequence shown here is derived from an EMBL/GenBank/DDBJ whole genome shotgun (WGS) entry which is preliminary data.</text>
</comment>
<gene>
    <name evidence="2" type="primary">env</name>
    <name evidence="2" type="ORF">T02_12450</name>
</gene>
<dbReference type="PANTHER" id="PTHR10424:SF82">
    <property type="entry name" value="ENVELOPE GLYCOPROTEIN-RELATED"/>
    <property type="match status" value="1"/>
</dbReference>
<feature type="transmembrane region" description="Helical" evidence="1">
    <location>
        <begin position="57"/>
        <end position="78"/>
    </location>
</feature>